<dbReference type="InterPro" id="IPR017850">
    <property type="entry name" value="Alkaline_phosphatase_core_sf"/>
</dbReference>
<dbReference type="SUPFAM" id="SSF53649">
    <property type="entry name" value="Alkaline phosphatase-like"/>
    <property type="match status" value="1"/>
</dbReference>
<dbReference type="PANTHER" id="PTHR31637">
    <property type="entry name" value="2,3-BISPHOSPHOGLYCERATE-INDEPENDENT PHOSPHOGLYCERATE MUTASE"/>
    <property type="match status" value="1"/>
</dbReference>
<evidence type="ECO:0000256" key="4">
    <source>
        <dbReference type="ARBA" id="ARBA00008819"/>
    </source>
</evidence>
<comment type="catalytic activity">
    <reaction evidence="1">
        <text>(2R)-2-phosphoglycerate = (2R)-3-phosphoglycerate</text>
        <dbReference type="Rhea" id="RHEA:15901"/>
        <dbReference type="ChEBI" id="CHEBI:58272"/>
        <dbReference type="ChEBI" id="CHEBI:58289"/>
        <dbReference type="EC" id="5.4.2.12"/>
    </reaction>
</comment>
<dbReference type="InterPro" id="IPR036646">
    <property type="entry name" value="PGAM_B_sf"/>
</dbReference>
<evidence type="ECO:0000256" key="12">
    <source>
        <dbReference type="PIRSR" id="PIRSR001492-2"/>
    </source>
</evidence>
<keyword evidence="7 13" id="KW-0479">Metal-binding</keyword>
<dbReference type="Pfam" id="PF01676">
    <property type="entry name" value="Metalloenzyme"/>
    <property type="match status" value="1"/>
</dbReference>
<dbReference type="InterPro" id="IPR006124">
    <property type="entry name" value="Metalloenzyme"/>
</dbReference>
<dbReference type="PIRSF" id="PIRSF001492">
    <property type="entry name" value="IPGAM"/>
    <property type="match status" value="1"/>
</dbReference>
<dbReference type="GO" id="GO:0010118">
    <property type="term" value="P:stomatal movement"/>
    <property type="evidence" value="ECO:0007669"/>
    <property type="project" value="UniProtKB-ARBA"/>
</dbReference>
<feature type="binding site" evidence="12">
    <location>
        <begin position="158"/>
        <end position="159"/>
    </location>
    <ligand>
        <name>substrate</name>
    </ligand>
</feature>
<evidence type="ECO:0000256" key="13">
    <source>
        <dbReference type="PIRSR" id="PIRSR001492-3"/>
    </source>
</evidence>
<evidence type="ECO:0000256" key="6">
    <source>
        <dbReference type="ARBA" id="ARBA00012026"/>
    </source>
</evidence>
<dbReference type="GO" id="GO:0006096">
    <property type="term" value="P:glycolytic process"/>
    <property type="evidence" value="ECO:0007669"/>
    <property type="project" value="UniProtKB-UniPathway"/>
</dbReference>
<feature type="binding site" evidence="12">
    <location>
        <position position="201"/>
    </location>
    <ligand>
        <name>substrate</name>
    </ligand>
</feature>
<evidence type="ECO:0000256" key="9">
    <source>
        <dbReference type="ARBA" id="ARBA00023211"/>
    </source>
</evidence>
<dbReference type="GO" id="GO:0030145">
    <property type="term" value="F:manganese ion binding"/>
    <property type="evidence" value="ECO:0007669"/>
    <property type="project" value="InterPro"/>
</dbReference>
<gene>
    <name evidence="16" type="ORF">E3N88_46160</name>
</gene>
<keyword evidence="8" id="KW-0324">Glycolysis</keyword>
<keyword evidence="17" id="KW-1185">Reference proteome</keyword>
<dbReference type="EC" id="5.4.2.12" evidence="6"/>
<comment type="similarity">
    <text evidence="4">Belongs to the BPG-independent phosphoglycerate mutase family.</text>
</comment>
<feature type="binding site" evidence="13">
    <location>
        <position position="69"/>
    </location>
    <ligand>
        <name>Mn(2+)</name>
        <dbReference type="ChEBI" id="CHEBI:29035"/>
        <label>2</label>
    </ligand>
</feature>
<sequence length="546" mass="59499">MGTAWKLADHPKLPERSSPSPVVVLDGWAEASPDKYNCIHVADTPTMDSLRNAHGTAVGLPTDDDMGNSEVGHNALGAGRIYAQGAKLVDLALASGKIYEDEGFNYIKESFANNTLHLIGLLSDGGVHSRLDQLQLLLKGASERGAKRIRVHVLTDGRDVVDGSSVGFAETLEKDLAELCGKGIDAQVASGGGRMYVTMDRYENDWEVVKRGWDAQVLGEAPHKFKSVVEGIKKLREAPNANDQYLPPFVIVDENGKPVGPIMDGDAVVTFNFRADRMTMLAQALEYEKFDKFDRVRFPKIRYAGMLQYDGELKLPSHYLVSPPLIERTSGEYLVNNGIRTFACSETVKFGHVTFFWNGNRSGYFNSELEEYVEIPSDSGITFNVQPKMKALEIGEKARDAILSRKFDQIRVNIPNGDMVGHTGDIEATIVACKAADEAVKMILDAIEQVGGIYVVTADHGNAEDMVKRNKKGEPLVGKDGKVQIQTSHTLQPVPVAVGGPGLRGGVKFRKDVPNGGLANVAATVMNLHGFVAPDDYETTLIEVVD</sequence>
<reference evidence="16 17" key="1">
    <citation type="submission" date="2019-05" db="EMBL/GenBank/DDBJ databases">
        <title>Mikania micrantha, genome provides insights into the molecular mechanism of rapid growth.</title>
        <authorList>
            <person name="Liu B."/>
        </authorList>
    </citation>
    <scope>NUCLEOTIDE SEQUENCE [LARGE SCALE GENOMIC DNA]</scope>
    <source>
        <strain evidence="16">NLD-2019</strain>
        <tissue evidence="16">Leaf</tissue>
    </source>
</reference>
<feature type="binding site" evidence="13">
    <location>
        <position position="460"/>
    </location>
    <ligand>
        <name>Mn(2+)</name>
        <dbReference type="ChEBI" id="CHEBI:29035"/>
        <label>2</label>
    </ligand>
</feature>
<evidence type="ECO:0000313" key="17">
    <source>
        <dbReference type="Proteomes" id="UP000326396"/>
    </source>
</evidence>
<feature type="binding site" evidence="12">
    <location>
        <begin position="274"/>
        <end position="277"/>
    </location>
    <ligand>
        <name>substrate</name>
    </ligand>
</feature>
<comment type="subunit">
    <text evidence="5">Monomer.</text>
</comment>
<feature type="domain" description="BPG-independent PGAM N-terminal" evidence="15">
    <location>
        <begin position="90"/>
        <end position="310"/>
    </location>
</feature>
<comment type="caution">
    <text evidence="16">The sequence shown here is derived from an EMBL/GenBank/DDBJ whole genome shotgun (WGS) entry which is preliminary data.</text>
</comment>
<evidence type="ECO:0000256" key="10">
    <source>
        <dbReference type="ARBA" id="ARBA00023235"/>
    </source>
</evidence>
<comment type="pathway">
    <text evidence="3">Carbohydrate degradation; glycolysis; pyruvate from D-glyceraldehyde 3-phosphate: step 3/5.</text>
</comment>
<feature type="binding site" evidence="12">
    <location>
        <position position="349"/>
    </location>
    <ligand>
        <name>substrate</name>
    </ligand>
</feature>
<dbReference type="GO" id="GO:0006007">
    <property type="term" value="P:glucose catabolic process"/>
    <property type="evidence" value="ECO:0007669"/>
    <property type="project" value="InterPro"/>
</dbReference>
<dbReference type="CDD" id="cd16010">
    <property type="entry name" value="iPGM"/>
    <property type="match status" value="1"/>
</dbReference>
<name>A0A5N6L7C5_9ASTR</name>
<feature type="binding site" evidence="13">
    <location>
        <position position="26"/>
    </location>
    <ligand>
        <name>Mn(2+)</name>
        <dbReference type="ChEBI" id="CHEBI:29035"/>
        <label>2</label>
    </ligand>
</feature>
<dbReference type="AlphaFoldDB" id="A0A5N6L7C5"/>
<evidence type="ECO:0000256" key="5">
    <source>
        <dbReference type="ARBA" id="ARBA00011245"/>
    </source>
</evidence>
<evidence type="ECO:0000256" key="2">
    <source>
        <dbReference type="ARBA" id="ARBA00001936"/>
    </source>
</evidence>
<dbReference type="SUPFAM" id="SSF64158">
    <property type="entry name" value="2,3-Bisphosphoglycerate-independent phosphoglycerate mutase, substrate-binding domain"/>
    <property type="match status" value="1"/>
</dbReference>
<dbReference type="InterPro" id="IPR005995">
    <property type="entry name" value="Pgm_bpd_ind"/>
</dbReference>
<dbReference type="OrthoDB" id="952271at2759"/>
<dbReference type="EMBL" id="SZYD01002696">
    <property type="protein sequence ID" value="KAC9235835.1"/>
    <property type="molecule type" value="Genomic_DNA"/>
</dbReference>
<evidence type="ECO:0000259" key="14">
    <source>
        <dbReference type="Pfam" id="PF01676"/>
    </source>
</evidence>
<feature type="binding site" evidence="13">
    <location>
        <position position="489"/>
    </location>
    <ligand>
        <name>Mn(2+)</name>
        <dbReference type="ChEBI" id="CHEBI:29035"/>
        <label>1</label>
    </ligand>
</feature>
<dbReference type="PANTHER" id="PTHR31637:SF10">
    <property type="entry name" value="PHOSPHOGLYCERATE MUTASE (2,3-DIPHOSPHOGLYCERATE-INDEPENDENT)"/>
    <property type="match status" value="1"/>
</dbReference>
<keyword evidence="10" id="KW-0413">Isomerase</keyword>
<proteinExistence type="inferred from homology"/>
<comment type="cofactor">
    <cofactor evidence="2">
        <name>Mn(2+)</name>
        <dbReference type="ChEBI" id="CHEBI:29035"/>
    </cofactor>
</comment>
<feature type="active site" description="Phosphoserine intermediate" evidence="11">
    <location>
        <position position="69"/>
    </location>
</feature>
<dbReference type="Pfam" id="PF06415">
    <property type="entry name" value="iPGM_N"/>
    <property type="match status" value="1"/>
</dbReference>
<feature type="binding site" evidence="13">
    <location>
        <position position="422"/>
    </location>
    <ligand>
        <name>Mn(2+)</name>
        <dbReference type="ChEBI" id="CHEBI:29035"/>
        <label>1</label>
    </ligand>
</feature>
<keyword evidence="9 13" id="KW-0464">Manganese</keyword>
<organism evidence="16 17">
    <name type="scientific">Mikania micrantha</name>
    <name type="common">bitter vine</name>
    <dbReference type="NCBI Taxonomy" id="192012"/>
    <lineage>
        <taxon>Eukaryota</taxon>
        <taxon>Viridiplantae</taxon>
        <taxon>Streptophyta</taxon>
        <taxon>Embryophyta</taxon>
        <taxon>Tracheophyta</taxon>
        <taxon>Spermatophyta</taxon>
        <taxon>Magnoliopsida</taxon>
        <taxon>eudicotyledons</taxon>
        <taxon>Gunneridae</taxon>
        <taxon>Pentapetalae</taxon>
        <taxon>asterids</taxon>
        <taxon>campanulids</taxon>
        <taxon>Asterales</taxon>
        <taxon>Asteraceae</taxon>
        <taxon>Asteroideae</taxon>
        <taxon>Heliantheae alliance</taxon>
        <taxon>Eupatorieae</taxon>
        <taxon>Mikania</taxon>
    </lineage>
</organism>
<evidence type="ECO:0000259" key="15">
    <source>
        <dbReference type="Pfam" id="PF06415"/>
    </source>
</evidence>
<protein>
    <recommendedName>
        <fullName evidence="6">phosphoglycerate mutase (2,3-diphosphoglycerate-independent)</fullName>
        <ecNumber evidence="6">5.4.2.12</ecNumber>
    </recommendedName>
</protein>
<feature type="binding site" evidence="12">
    <location>
        <position position="194"/>
    </location>
    <ligand>
        <name>substrate</name>
    </ligand>
</feature>
<dbReference type="FunFam" id="3.40.1450.10:FF:000002">
    <property type="entry name" value="2,3-bisphosphoglycerate-independent phosphoglycerate mutase"/>
    <property type="match status" value="1"/>
</dbReference>
<dbReference type="InterPro" id="IPR011258">
    <property type="entry name" value="BPG-indep_PGM_N"/>
</dbReference>
<dbReference type="GO" id="GO:0010037">
    <property type="term" value="P:response to carbon dioxide"/>
    <property type="evidence" value="ECO:0007669"/>
    <property type="project" value="UniProtKB-ARBA"/>
</dbReference>
<dbReference type="Gene3D" id="3.40.1450.10">
    <property type="entry name" value="BPG-independent phosphoglycerate mutase, domain B"/>
    <property type="match status" value="1"/>
</dbReference>
<evidence type="ECO:0000256" key="7">
    <source>
        <dbReference type="ARBA" id="ARBA00022723"/>
    </source>
</evidence>
<evidence type="ECO:0000313" key="16">
    <source>
        <dbReference type="EMBL" id="KAC9235835.1"/>
    </source>
</evidence>
<feature type="binding site" evidence="13">
    <location>
        <position position="418"/>
    </location>
    <ligand>
        <name>Mn(2+)</name>
        <dbReference type="ChEBI" id="CHEBI:29035"/>
        <label>1</label>
    </ligand>
</feature>
<dbReference type="UniPathway" id="UPA00109">
    <property type="reaction ID" value="UER00186"/>
</dbReference>
<evidence type="ECO:0000256" key="8">
    <source>
        <dbReference type="ARBA" id="ARBA00023152"/>
    </source>
</evidence>
<dbReference type="GO" id="GO:0005737">
    <property type="term" value="C:cytoplasm"/>
    <property type="evidence" value="ECO:0007669"/>
    <property type="project" value="InterPro"/>
</dbReference>
<feature type="binding site" evidence="12">
    <location>
        <position position="128"/>
    </location>
    <ligand>
        <name>substrate</name>
    </ligand>
</feature>
<evidence type="ECO:0000256" key="11">
    <source>
        <dbReference type="PIRSR" id="PIRSR001492-1"/>
    </source>
</evidence>
<evidence type="ECO:0000256" key="1">
    <source>
        <dbReference type="ARBA" id="ARBA00000370"/>
    </source>
</evidence>
<dbReference type="GO" id="GO:0009637">
    <property type="term" value="P:response to blue light"/>
    <property type="evidence" value="ECO:0007669"/>
    <property type="project" value="UniProtKB-ARBA"/>
</dbReference>
<evidence type="ECO:0000256" key="3">
    <source>
        <dbReference type="ARBA" id="ARBA00004798"/>
    </source>
</evidence>
<feature type="domain" description="Metalloenzyme" evidence="14">
    <location>
        <begin position="22"/>
        <end position="531"/>
    </location>
</feature>
<accession>A0A5N6L7C5</accession>
<dbReference type="Gene3D" id="3.40.720.10">
    <property type="entry name" value="Alkaline Phosphatase, subunit A"/>
    <property type="match status" value="1"/>
</dbReference>
<dbReference type="Proteomes" id="UP000326396">
    <property type="component" value="Unassembled WGS sequence"/>
</dbReference>
<dbReference type="NCBIfam" id="TIGR01307">
    <property type="entry name" value="pgm_bpd_ind"/>
    <property type="match status" value="1"/>
</dbReference>
<feature type="binding site" evidence="13">
    <location>
        <position position="459"/>
    </location>
    <ligand>
        <name>Mn(2+)</name>
        <dbReference type="ChEBI" id="CHEBI:29035"/>
        <label>2</label>
    </ligand>
</feature>
<dbReference type="GO" id="GO:0004619">
    <property type="term" value="F:phosphoglycerate mutase activity"/>
    <property type="evidence" value="ECO:0007669"/>
    <property type="project" value="UniProtKB-EC"/>
</dbReference>